<sequence length="263" mass="26580">MSRRLIASLSVLVVSLLAVAAIALSGGGGGSSAATAATAAATMPAPATAPATYAGGPRGFMRGAHGRAMFRFLGGLVLKSAADRLGVTPAKLKAAAKTVAEAQFAKKAAEAKLTPEETAALKACRRAFRGVRHAGAAGPGAAGAGACDRTTAKAAIAKLKALPKPDLAALKTELSDALGAELGVPGAKVVEAARAELSDRLDQGVKLGIVTADGKAKALACFDAPNACDMKALHRALRPGHPRAGAFRHFRRQHRFGAPARRQ</sequence>
<proteinExistence type="predicted"/>
<name>A0ABY5DWT6_9ACTN</name>
<dbReference type="EMBL" id="CP098502">
    <property type="protein sequence ID" value="UTI65142.1"/>
    <property type="molecule type" value="Genomic_DNA"/>
</dbReference>
<feature type="signal peptide" evidence="1">
    <location>
        <begin position="1"/>
        <end position="20"/>
    </location>
</feature>
<evidence type="ECO:0000256" key="1">
    <source>
        <dbReference type="SAM" id="SignalP"/>
    </source>
</evidence>
<dbReference type="RefSeq" id="WP_254571832.1">
    <property type="nucleotide sequence ID" value="NZ_CP098502.1"/>
</dbReference>
<feature type="chain" id="PRO_5046879699" evidence="1">
    <location>
        <begin position="21"/>
        <end position="263"/>
    </location>
</feature>
<keyword evidence="1" id="KW-0732">Signal</keyword>
<accession>A0ABY5DWT6</accession>
<dbReference type="Proteomes" id="UP001056035">
    <property type="component" value="Chromosome"/>
</dbReference>
<protein>
    <submittedName>
        <fullName evidence="2">Uncharacterized protein</fullName>
    </submittedName>
</protein>
<keyword evidence="3" id="KW-1185">Reference proteome</keyword>
<organism evidence="2 3">
    <name type="scientific">Paraconexibacter antarcticus</name>
    <dbReference type="NCBI Taxonomy" id="2949664"/>
    <lineage>
        <taxon>Bacteria</taxon>
        <taxon>Bacillati</taxon>
        <taxon>Actinomycetota</taxon>
        <taxon>Thermoleophilia</taxon>
        <taxon>Solirubrobacterales</taxon>
        <taxon>Paraconexibacteraceae</taxon>
        <taxon>Paraconexibacter</taxon>
    </lineage>
</organism>
<gene>
    <name evidence="2" type="ORF">NBH00_02765</name>
</gene>
<evidence type="ECO:0000313" key="3">
    <source>
        <dbReference type="Proteomes" id="UP001056035"/>
    </source>
</evidence>
<reference evidence="2 3" key="1">
    <citation type="submission" date="2022-06" db="EMBL/GenBank/DDBJ databases">
        <title>Paraconexibacter antarcticus.</title>
        <authorList>
            <person name="Kim C.S."/>
        </authorList>
    </citation>
    <scope>NUCLEOTIDE SEQUENCE [LARGE SCALE GENOMIC DNA]</scope>
    <source>
        <strain evidence="2 3">02-257</strain>
    </source>
</reference>
<evidence type="ECO:0000313" key="2">
    <source>
        <dbReference type="EMBL" id="UTI65142.1"/>
    </source>
</evidence>